<reference evidence="2" key="1">
    <citation type="journal article" date="2019" name="Int. J. Syst. Evol. Microbiol.">
        <title>The Global Catalogue of Microorganisms (GCM) 10K type strain sequencing project: providing services to taxonomists for standard genome sequencing and annotation.</title>
        <authorList>
            <consortium name="The Broad Institute Genomics Platform"/>
            <consortium name="The Broad Institute Genome Sequencing Center for Infectious Disease"/>
            <person name="Wu L."/>
            <person name="Ma J."/>
        </authorList>
    </citation>
    <scope>NUCLEOTIDE SEQUENCE [LARGE SCALE GENOMIC DNA]</scope>
    <source>
        <strain evidence="2">JCM 17695</strain>
    </source>
</reference>
<sequence>MELEQLDLVTALLRLRDKLTELALKATVDGPEGCPWAEIADVMDRTARLCRGQVVLETH</sequence>
<accession>A0ABW2TXJ3</accession>
<gene>
    <name evidence="1" type="ORF">ACFQV2_34595</name>
</gene>
<comment type="caution">
    <text evidence="1">The sequence shown here is derived from an EMBL/GenBank/DDBJ whole genome shotgun (WGS) entry which is preliminary data.</text>
</comment>
<proteinExistence type="predicted"/>
<evidence type="ECO:0000313" key="1">
    <source>
        <dbReference type="EMBL" id="MFC7617774.1"/>
    </source>
</evidence>
<organism evidence="1 2">
    <name type="scientific">Actinokineospora soli</name>
    <dbReference type="NCBI Taxonomy" id="1048753"/>
    <lineage>
        <taxon>Bacteria</taxon>
        <taxon>Bacillati</taxon>
        <taxon>Actinomycetota</taxon>
        <taxon>Actinomycetes</taxon>
        <taxon>Pseudonocardiales</taxon>
        <taxon>Pseudonocardiaceae</taxon>
        <taxon>Actinokineospora</taxon>
    </lineage>
</organism>
<evidence type="ECO:0000313" key="2">
    <source>
        <dbReference type="Proteomes" id="UP001596512"/>
    </source>
</evidence>
<protein>
    <submittedName>
        <fullName evidence="1">Uncharacterized protein</fullName>
    </submittedName>
</protein>
<name>A0ABW2TXJ3_9PSEU</name>
<keyword evidence="2" id="KW-1185">Reference proteome</keyword>
<dbReference type="EMBL" id="JBHTEY010000004">
    <property type="protein sequence ID" value="MFC7617774.1"/>
    <property type="molecule type" value="Genomic_DNA"/>
</dbReference>
<dbReference type="Proteomes" id="UP001596512">
    <property type="component" value="Unassembled WGS sequence"/>
</dbReference>